<sequence length="167" mass="19444">MSLIKAVKRNIPKSASGIKLINKNKKKIYVNLGNLYNLANIKDKIIIGRKGSKTMKNIMIHIPMNHQKYNLINPQIINSNLKPNKKGFVDVDYIILIQKPYITLRGICKLISKYCIEIYKIYINNQPEDFMHNIIPEDASSVASEFEMYEIKITKGKNNHIYYEFDH</sequence>
<reference evidence="1" key="1">
    <citation type="submission" date="2018-10" db="EMBL/GenBank/DDBJ databases">
        <title>Hidden diversity of soil giant viruses.</title>
        <authorList>
            <person name="Schulz F."/>
            <person name="Alteio L."/>
            <person name="Goudeau D."/>
            <person name="Ryan E.M."/>
            <person name="Malmstrom R.R."/>
            <person name="Blanchard J."/>
            <person name="Woyke T."/>
        </authorList>
    </citation>
    <scope>NUCLEOTIDE SEQUENCE</scope>
    <source>
        <strain evidence="1">EDV1</strain>
    </source>
</reference>
<accession>A0A3G4ZX57</accession>
<gene>
    <name evidence="1" type="ORF">Edafosvirus3_87</name>
</gene>
<proteinExistence type="predicted"/>
<protein>
    <submittedName>
        <fullName evidence="1">Uncharacterized protein</fullName>
    </submittedName>
</protein>
<dbReference type="EMBL" id="MK072068">
    <property type="protein sequence ID" value="AYV78009.1"/>
    <property type="molecule type" value="Genomic_DNA"/>
</dbReference>
<name>A0A3G4ZX57_9VIRU</name>
<organism evidence="1">
    <name type="scientific">Edafosvirus sp</name>
    <dbReference type="NCBI Taxonomy" id="2487765"/>
    <lineage>
        <taxon>Viruses</taxon>
        <taxon>Varidnaviria</taxon>
        <taxon>Bamfordvirae</taxon>
        <taxon>Nucleocytoviricota</taxon>
        <taxon>Megaviricetes</taxon>
        <taxon>Imitervirales</taxon>
        <taxon>Mimiviridae</taxon>
        <taxon>Klosneuvirinae</taxon>
    </lineage>
</organism>
<evidence type="ECO:0000313" key="1">
    <source>
        <dbReference type="EMBL" id="AYV78009.1"/>
    </source>
</evidence>